<reference evidence="2" key="1">
    <citation type="journal article" date="2012" name="Nature">
        <title>The oyster genome reveals stress adaptation and complexity of shell formation.</title>
        <authorList>
            <person name="Zhang G."/>
            <person name="Fang X."/>
            <person name="Guo X."/>
            <person name="Li L."/>
            <person name="Luo R."/>
            <person name="Xu F."/>
            <person name="Yang P."/>
            <person name="Zhang L."/>
            <person name="Wang X."/>
            <person name="Qi H."/>
            <person name="Xiong Z."/>
            <person name="Que H."/>
            <person name="Xie Y."/>
            <person name="Holland P.W."/>
            <person name="Paps J."/>
            <person name="Zhu Y."/>
            <person name="Wu F."/>
            <person name="Chen Y."/>
            <person name="Wang J."/>
            <person name="Peng C."/>
            <person name="Meng J."/>
            <person name="Yang L."/>
            <person name="Liu J."/>
            <person name="Wen B."/>
            <person name="Zhang N."/>
            <person name="Huang Z."/>
            <person name="Zhu Q."/>
            <person name="Feng Y."/>
            <person name="Mount A."/>
            <person name="Hedgecock D."/>
            <person name="Xu Z."/>
            <person name="Liu Y."/>
            <person name="Domazet-Loso T."/>
            <person name="Du Y."/>
            <person name="Sun X."/>
            <person name="Zhang S."/>
            <person name="Liu B."/>
            <person name="Cheng P."/>
            <person name="Jiang X."/>
            <person name="Li J."/>
            <person name="Fan D."/>
            <person name="Wang W."/>
            <person name="Fu W."/>
            <person name="Wang T."/>
            <person name="Wang B."/>
            <person name="Zhang J."/>
            <person name="Peng Z."/>
            <person name="Li Y."/>
            <person name="Li N."/>
            <person name="Wang J."/>
            <person name="Chen M."/>
            <person name="He Y."/>
            <person name="Tan F."/>
            <person name="Song X."/>
            <person name="Zheng Q."/>
            <person name="Huang R."/>
            <person name="Yang H."/>
            <person name="Du X."/>
            <person name="Chen L."/>
            <person name="Yang M."/>
            <person name="Gaffney P.M."/>
            <person name="Wang S."/>
            <person name="Luo L."/>
            <person name="She Z."/>
            <person name="Ming Y."/>
            <person name="Huang W."/>
            <person name="Zhang S."/>
            <person name="Huang B."/>
            <person name="Zhang Y."/>
            <person name="Qu T."/>
            <person name="Ni P."/>
            <person name="Miao G."/>
            <person name="Wang J."/>
            <person name="Wang Q."/>
            <person name="Steinberg C.E."/>
            <person name="Wang H."/>
            <person name="Li N."/>
            <person name="Qian L."/>
            <person name="Zhang G."/>
            <person name="Li Y."/>
            <person name="Yang H."/>
            <person name="Liu X."/>
            <person name="Wang J."/>
            <person name="Yin Y."/>
            <person name="Wang J."/>
        </authorList>
    </citation>
    <scope>NUCLEOTIDE SEQUENCE [LARGE SCALE GENOMIC DNA]</scope>
    <source>
        <strain evidence="2">05x7-T-G4-1.051#20</strain>
    </source>
</reference>
<dbReference type="PROSITE" id="PS51125">
    <property type="entry name" value="NHL"/>
    <property type="match status" value="1"/>
</dbReference>
<dbReference type="PANTHER" id="PTHR24104:SF25">
    <property type="entry name" value="PROTEIN LIN-41"/>
    <property type="match status" value="1"/>
</dbReference>
<protein>
    <submittedName>
        <fullName evidence="2">Tripartite motif-containing protein 3</fullName>
    </submittedName>
</protein>
<dbReference type="Gene3D" id="2.120.10.30">
    <property type="entry name" value="TolB, C-terminal domain"/>
    <property type="match status" value="1"/>
</dbReference>
<sequence>MVHWNEHSKKLIMAIDEHGENLHREIDTATKKLKCNLEEMDSKSMSLLNKQEKEITITISNIKQSIDEIRKLLASNDVCLLSAHKSRNVEFRRLPPTLRVTLPNFTPHDITKNHSFQQLGTLSELSVKTDDHVYTMDAPGAPNVSKVIEEIETEYGEYKLRSVSCINDDSIWTCGVDDKMIRLYNLQGELFSSIETTSGNWPTDIVWKRGGDLFYTDQEFNTVTQVTNKEYENDEIRTEIHLGGWRPLGVCSTSSGDLLVVMDGLRYVHGETQIVRYRAFKEKQSIQYNDNGRPLYSFNEYLYNKYITENKNKDICASDNGAGAVVVVNKAGKFRFSYTGHPSGVKRSFSPLGISTDSQGRILTADFSNDCVHILNQDGEFLCLIDNCALSSPYGLCVDTSDNLFVADNATGKVKKIQYIRDDSKLQNSKSVNCHTYRPIELIIPSNCKNMEEVEEEQYEEERRKNKILRTVHSKIKTFFKI</sequence>
<dbReference type="GO" id="GO:0008270">
    <property type="term" value="F:zinc ion binding"/>
    <property type="evidence" value="ECO:0007669"/>
    <property type="project" value="UniProtKB-KW"/>
</dbReference>
<dbReference type="AlphaFoldDB" id="K1RP43"/>
<dbReference type="SUPFAM" id="SSF101898">
    <property type="entry name" value="NHL repeat"/>
    <property type="match status" value="1"/>
</dbReference>
<name>K1RP43_MAGGI</name>
<keyword evidence="1" id="KW-0677">Repeat</keyword>
<gene>
    <name evidence="2" type="ORF">CGI_10006650</name>
</gene>
<evidence type="ECO:0000256" key="1">
    <source>
        <dbReference type="ARBA" id="ARBA00022737"/>
    </source>
</evidence>
<dbReference type="InterPro" id="IPR011042">
    <property type="entry name" value="6-blade_b-propeller_TolB-like"/>
</dbReference>
<dbReference type="PANTHER" id="PTHR24104">
    <property type="entry name" value="E3 UBIQUITIN-PROTEIN LIGASE NHLRC1-RELATED"/>
    <property type="match status" value="1"/>
</dbReference>
<evidence type="ECO:0000313" key="2">
    <source>
        <dbReference type="EMBL" id="EKC36151.1"/>
    </source>
</evidence>
<proteinExistence type="predicted"/>
<organism evidence="2">
    <name type="scientific">Magallana gigas</name>
    <name type="common">Pacific oyster</name>
    <name type="synonym">Crassostrea gigas</name>
    <dbReference type="NCBI Taxonomy" id="29159"/>
    <lineage>
        <taxon>Eukaryota</taxon>
        <taxon>Metazoa</taxon>
        <taxon>Spiralia</taxon>
        <taxon>Lophotrochozoa</taxon>
        <taxon>Mollusca</taxon>
        <taxon>Bivalvia</taxon>
        <taxon>Autobranchia</taxon>
        <taxon>Pteriomorphia</taxon>
        <taxon>Ostreida</taxon>
        <taxon>Ostreoidea</taxon>
        <taxon>Ostreidae</taxon>
        <taxon>Magallana</taxon>
    </lineage>
</organism>
<dbReference type="InterPro" id="IPR050952">
    <property type="entry name" value="TRIM-NHL_E3_ligases"/>
</dbReference>
<dbReference type="EMBL" id="JH816179">
    <property type="protein sequence ID" value="EKC36151.1"/>
    <property type="molecule type" value="Genomic_DNA"/>
</dbReference>
<dbReference type="InterPro" id="IPR001258">
    <property type="entry name" value="NHL_repeat"/>
</dbReference>
<accession>K1RP43</accession>
<dbReference type="HOGENOM" id="CLU_007742_5_0_1"/>
<dbReference type="InParanoid" id="K1RP43"/>